<name>A0A317JWG2_9ACTN</name>
<evidence type="ECO:0000313" key="2">
    <source>
        <dbReference type="EMBL" id="PWU45089.1"/>
    </source>
</evidence>
<keyword evidence="1" id="KW-1133">Transmembrane helix</keyword>
<protein>
    <submittedName>
        <fullName evidence="2">Uncharacterized protein</fullName>
    </submittedName>
</protein>
<accession>A0A317JWG2</accession>
<keyword evidence="3" id="KW-1185">Reference proteome</keyword>
<feature type="transmembrane region" description="Helical" evidence="1">
    <location>
        <begin position="153"/>
        <end position="179"/>
    </location>
</feature>
<proteinExistence type="predicted"/>
<organism evidence="2 3">
    <name type="scientific">Micromonospora globispora</name>
    <dbReference type="NCBI Taxonomy" id="1450148"/>
    <lineage>
        <taxon>Bacteria</taxon>
        <taxon>Bacillati</taxon>
        <taxon>Actinomycetota</taxon>
        <taxon>Actinomycetes</taxon>
        <taxon>Micromonosporales</taxon>
        <taxon>Micromonosporaceae</taxon>
        <taxon>Micromonospora</taxon>
    </lineage>
</organism>
<dbReference type="Proteomes" id="UP000245683">
    <property type="component" value="Unassembled WGS sequence"/>
</dbReference>
<evidence type="ECO:0000313" key="3">
    <source>
        <dbReference type="Proteomes" id="UP000245683"/>
    </source>
</evidence>
<dbReference type="AlphaFoldDB" id="A0A317JWG2"/>
<keyword evidence="1" id="KW-0812">Transmembrane</keyword>
<sequence>MAVAADPVRPRRIWYVVAALIAAGGVSAAAALMFLVPLGSDLGQRITPGQPVTVQVPEAGKMVWVRDSGRDVSDLRCEPSQPDTQRLQQWGSASMRQDDLTVTADGERWRALLLVQAKPAGRYTMTCTTSGADGASSLSLGDPPWFFGPRAEALAVVASLVLASLGLVVGAVLAVVVAVRRR</sequence>
<evidence type="ECO:0000256" key="1">
    <source>
        <dbReference type="SAM" id="Phobius"/>
    </source>
</evidence>
<feature type="transmembrane region" description="Helical" evidence="1">
    <location>
        <begin position="12"/>
        <end position="36"/>
    </location>
</feature>
<gene>
    <name evidence="2" type="ORF">DLJ46_22645</name>
</gene>
<comment type="caution">
    <text evidence="2">The sequence shown here is derived from an EMBL/GenBank/DDBJ whole genome shotgun (WGS) entry which is preliminary data.</text>
</comment>
<reference evidence="3" key="1">
    <citation type="submission" date="2018-05" db="EMBL/GenBank/DDBJ databases">
        <title>Micromonospora globispora sp. nov. and Micromonospora rugosa sp. nov., isolated from marine sediment.</title>
        <authorList>
            <person name="Carro L."/>
            <person name="Aysel V."/>
            <person name="Cetin D."/>
            <person name="Igual J.M."/>
            <person name="Klenk H.-P."/>
            <person name="Trujillo M.E."/>
            <person name="Sahin N."/>
        </authorList>
    </citation>
    <scope>NUCLEOTIDE SEQUENCE [LARGE SCALE GENOMIC DNA]</scope>
    <source>
        <strain evidence="3">S2904</strain>
    </source>
</reference>
<dbReference type="EMBL" id="QGSV01000269">
    <property type="protein sequence ID" value="PWU45089.1"/>
    <property type="molecule type" value="Genomic_DNA"/>
</dbReference>
<keyword evidence="1" id="KW-0472">Membrane</keyword>